<dbReference type="CDD" id="cd07185">
    <property type="entry name" value="OmpA_C-like"/>
    <property type="match status" value="1"/>
</dbReference>
<organism evidence="5 6">
    <name type="scientific">Alloprevotella rava</name>
    <dbReference type="NCBI Taxonomy" id="671218"/>
    <lineage>
        <taxon>Bacteria</taxon>
        <taxon>Pseudomonadati</taxon>
        <taxon>Bacteroidota</taxon>
        <taxon>Bacteroidia</taxon>
        <taxon>Bacteroidales</taxon>
        <taxon>Prevotellaceae</taxon>
        <taxon>Alloprevotella</taxon>
    </lineage>
</organism>
<reference evidence="5 6" key="1">
    <citation type="submission" date="2020-08" db="EMBL/GenBank/DDBJ databases">
        <title>Genomic Encyclopedia of Type Strains, Phase IV (KMG-IV): sequencing the most valuable type-strain genomes for metagenomic binning, comparative biology and taxonomic classification.</title>
        <authorList>
            <person name="Goeker M."/>
        </authorList>
    </citation>
    <scope>NUCLEOTIDE SEQUENCE [LARGE SCALE GENOMIC DNA]</scope>
    <source>
        <strain evidence="5 6">DSM 22548</strain>
    </source>
</reference>
<dbReference type="PROSITE" id="PS51257">
    <property type="entry name" value="PROKAR_LIPOPROTEIN"/>
    <property type="match status" value="1"/>
</dbReference>
<feature type="signal peptide" evidence="3">
    <location>
        <begin position="1"/>
        <end position="19"/>
    </location>
</feature>
<dbReference type="RefSeq" id="WP_183696002.1">
    <property type="nucleotide sequence ID" value="NZ_JACICA010000004.1"/>
</dbReference>
<dbReference type="Proteomes" id="UP000541425">
    <property type="component" value="Unassembled WGS sequence"/>
</dbReference>
<dbReference type="Pfam" id="PF00691">
    <property type="entry name" value="OmpA"/>
    <property type="match status" value="1"/>
</dbReference>
<sequence length="238" mass="24643">MRTKLSVMLLCVLTLFSGCDTSSMSNKAKGGAIGGTAGAALGALIGAFAGKGKGAAIGAAVGAAVGGGAGVLIGNKMDKAKKAAEMANAQAEVIKDSQTGLTYVKVTFDSGLLFATGQNTLSAAAQRDLSTFAKNLTSDMNLQIYGYTDNQGWKNSTAEQSTAKNLTLSEQRANSVSSFMIKNGIHSYQVKEVRGYGEANPVASNSTAAGQQQNRRVEVYVIPSDQMIKEAKRQAGEQ</sequence>
<dbReference type="Gene3D" id="3.30.1330.60">
    <property type="entry name" value="OmpA-like domain"/>
    <property type="match status" value="1"/>
</dbReference>
<feature type="transmembrane region" description="Helical" evidence="2">
    <location>
        <begin position="56"/>
        <end position="74"/>
    </location>
</feature>
<dbReference type="PANTHER" id="PTHR30329">
    <property type="entry name" value="STATOR ELEMENT OF FLAGELLAR MOTOR COMPLEX"/>
    <property type="match status" value="1"/>
</dbReference>
<evidence type="ECO:0000256" key="3">
    <source>
        <dbReference type="SAM" id="SignalP"/>
    </source>
</evidence>
<evidence type="ECO:0000313" key="5">
    <source>
        <dbReference type="EMBL" id="MBB3702665.1"/>
    </source>
</evidence>
<keyword evidence="2" id="KW-1133">Transmembrane helix</keyword>
<protein>
    <submittedName>
        <fullName evidence="5">Outer membrane protein OmpA-like peptidoglycan-associated protein</fullName>
    </submittedName>
</protein>
<evidence type="ECO:0000313" key="6">
    <source>
        <dbReference type="Proteomes" id="UP000541425"/>
    </source>
</evidence>
<dbReference type="GO" id="GO:0016020">
    <property type="term" value="C:membrane"/>
    <property type="evidence" value="ECO:0007669"/>
    <property type="project" value="UniProtKB-UniRule"/>
</dbReference>
<dbReference type="SUPFAM" id="SSF103088">
    <property type="entry name" value="OmpA-like"/>
    <property type="match status" value="1"/>
</dbReference>
<dbReference type="EMBL" id="JACICA010000004">
    <property type="protein sequence ID" value="MBB3702665.1"/>
    <property type="molecule type" value="Genomic_DNA"/>
</dbReference>
<feature type="chain" id="PRO_5030902405" evidence="3">
    <location>
        <begin position="20"/>
        <end position="238"/>
    </location>
</feature>
<keyword evidence="2" id="KW-0812">Transmembrane</keyword>
<accession>A0A7W5XXY9</accession>
<dbReference type="InterPro" id="IPR036737">
    <property type="entry name" value="OmpA-like_sf"/>
</dbReference>
<evidence type="ECO:0000259" key="4">
    <source>
        <dbReference type="PROSITE" id="PS51123"/>
    </source>
</evidence>
<dbReference type="InterPro" id="IPR039567">
    <property type="entry name" value="Gly-zipper"/>
</dbReference>
<dbReference type="InterPro" id="IPR050330">
    <property type="entry name" value="Bact_OuterMem_StrucFunc"/>
</dbReference>
<feature type="domain" description="OmpA-like" evidence="4">
    <location>
        <begin position="101"/>
        <end position="225"/>
    </location>
</feature>
<gene>
    <name evidence="5" type="ORF">FHS60_001128</name>
</gene>
<proteinExistence type="predicted"/>
<keyword evidence="3" id="KW-0732">Signal</keyword>
<comment type="caution">
    <text evidence="5">The sequence shown here is derived from an EMBL/GenBank/DDBJ whole genome shotgun (WGS) entry which is preliminary data.</text>
</comment>
<evidence type="ECO:0000256" key="2">
    <source>
        <dbReference type="SAM" id="Phobius"/>
    </source>
</evidence>
<feature type="transmembrane region" description="Helical" evidence="2">
    <location>
        <begin position="31"/>
        <end position="49"/>
    </location>
</feature>
<evidence type="ECO:0000256" key="1">
    <source>
        <dbReference type="PROSITE-ProRule" id="PRU00473"/>
    </source>
</evidence>
<keyword evidence="1 2" id="KW-0472">Membrane</keyword>
<dbReference type="AlphaFoldDB" id="A0A7W5XXY9"/>
<dbReference type="Pfam" id="PF13488">
    <property type="entry name" value="Gly-zipper_Omp"/>
    <property type="match status" value="1"/>
</dbReference>
<dbReference type="InterPro" id="IPR006665">
    <property type="entry name" value="OmpA-like"/>
</dbReference>
<dbReference type="PANTHER" id="PTHR30329:SF21">
    <property type="entry name" value="LIPOPROTEIN YIAD-RELATED"/>
    <property type="match status" value="1"/>
</dbReference>
<dbReference type="PROSITE" id="PS51123">
    <property type="entry name" value="OMPA_2"/>
    <property type="match status" value="1"/>
</dbReference>
<name>A0A7W5XXY9_9BACT</name>